<comment type="caution">
    <text evidence="2">The sequence shown here is derived from an EMBL/GenBank/DDBJ whole genome shotgun (WGS) entry which is preliminary data.</text>
</comment>
<organism evidence="2 3">
    <name type="scientific">Fragariocoptes setiger</name>
    <dbReference type="NCBI Taxonomy" id="1670756"/>
    <lineage>
        <taxon>Eukaryota</taxon>
        <taxon>Metazoa</taxon>
        <taxon>Ecdysozoa</taxon>
        <taxon>Arthropoda</taxon>
        <taxon>Chelicerata</taxon>
        <taxon>Arachnida</taxon>
        <taxon>Acari</taxon>
        <taxon>Acariformes</taxon>
        <taxon>Trombidiformes</taxon>
        <taxon>Prostigmata</taxon>
        <taxon>Eupodina</taxon>
        <taxon>Eriophyoidea</taxon>
        <taxon>Phytoptidae</taxon>
        <taxon>Fragariocoptes</taxon>
    </lineage>
</organism>
<sequence length="233" mass="26373">MKQLKRTLFTVLVVFALTTALCQAGTFVCKPPNKIKIFPSASNQQNNWEFREQHCLHECNQSRKGESFTAAFPCTNLESDLSKSCCCCVPRLNSTTTDGEKYLTIIQQVEKILNLILQYNANSFQNQVANLCNMKQLKRTLFTVLVVFALTTALCQAGTFVCEPPNKIALSPCASTQQNNWEFRKQNCLYECRTMHTGYSFKSAFPCTNEEIAMICCCCVPRLNSTTMNEYQV</sequence>
<evidence type="ECO:0000256" key="1">
    <source>
        <dbReference type="SAM" id="SignalP"/>
    </source>
</evidence>
<accession>A0ABQ7S954</accession>
<dbReference type="Proteomes" id="UP000825002">
    <property type="component" value="Unassembled WGS sequence"/>
</dbReference>
<keyword evidence="3" id="KW-1185">Reference proteome</keyword>
<feature type="chain" id="PRO_5046064313" evidence="1">
    <location>
        <begin position="25"/>
        <end position="233"/>
    </location>
</feature>
<keyword evidence="1" id="KW-0732">Signal</keyword>
<evidence type="ECO:0000313" key="3">
    <source>
        <dbReference type="Proteomes" id="UP000825002"/>
    </source>
</evidence>
<evidence type="ECO:0000313" key="2">
    <source>
        <dbReference type="EMBL" id="KAG9509901.1"/>
    </source>
</evidence>
<dbReference type="EMBL" id="JAIFTH010000292">
    <property type="protein sequence ID" value="KAG9509901.1"/>
    <property type="molecule type" value="Genomic_DNA"/>
</dbReference>
<name>A0ABQ7S954_9ACAR</name>
<gene>
    <name evidence="2" type="ORF">GZH46_01566</name>
</gene>
<feature type="signal peptide" evidence="1">
    <location>
        <begin position="1"/>
        <end position="24"/>
    </location>
</feature>
<protein>
    <submittedName>
        <fullName evidence="2">Uncharacterized protein</fullName>
    </submittedName>
</protein>
<proteinExistence type="predicted"/>
<reference evidence="2 3" key="1">
    <citation type="submission" date="2020-10" db="EMBL/GenBank/DDBJ databases">
        <authorList>
            <person name="Klimov P.B."/>
            <person name="Dyachkov S.M."/>
            <person name="Chetverikov P.E."/>
        </authorList>
    </citation>
    <scope>NUCLEOTIDE SEQUENCE [LARGE SCALE GENOMIC DNA]</scope>
    <source>
        <strain evidence="2">BMOC 18-1129-001#AD2665</strain>
        <tissue evidence="2">Entire mites</tissue>
    </source>
</reference>